<feature type="compositionally biased region" description="Pro residues" evidence="1">
    <location>
        <begin position="61"/>
        <end position="70"/>
    </location>
</feature>
<name>A0AAV4CSG5_9GAST</name>
<evidence type="ECO:0000256" key="1">
    <source>
        <dbReference type="SAM" id="MobiDB-lite"/>
    </source>
</evidence>
<proteinExistence type="predicted"/>
<evidence type="ECO:0000313" key="3">
    <source>
        <dbReference type="Proteomes" id="UP000735302"/>
    </source>
</evidence>
<comment type="caution">
    <text evidence="2">The sequence shown here is derived from an EMBL/GenBank/DDBJ whole genome shotgun (WGS) entry which is preliminary data.</text>
</comment>
<evidence type="ECO:0008006" key="4">
    <source>
        <dbReference type="Google" id="ProtNLM"/>
    </source>
</evidence>
<sequence>MRNGIARFGVPDTITSDQGKQFSSGLWAASQRASLLITSSRPTFHLQTILPNIPKSDNSHAPPPQAPHTF</sequence>
<keyword evidence="3" id="KW-1185">Reference proteome</keyword>
<protein>
    <recommendedName>
        <fullName evidence="4">Integrase catalytic domain-containing protein</fullName>
    </recommendedName>
</protein>
<gene>
    <name evidence="2" type="ORF">PoB_006132800</name>
</gene>
<dbReference type="AlphaFoldDB" id="A0AAV4CSG5"/>
<feature type="region of interest" description="Disordered" evidence="1">
    <location>
        <begin position="51"/>
        <end position="70"/>
    </location>
</feature>
<dbReference type="Proteomes" id="UP000735302">
    <property type="component" value="Unassembled WGS sequence"/>
</dbReference>
<evidence type="ECO:0000313" key="2">
    <source>
        <dbReference type="EMBL" id="GFO34823.1"/>
    </source>
</evidence>
<dbReference type="EMBL" id="BLXT01006939">
    <property type="protein sequence ID" value="GFO34823.1"/>
    <property type="molecule type" value="Genomic_DNA"/>
</dbReference>
<reference evidence="2 3" key="1">
    <citation type="journal article" date="2021" name="Elife">
        <title>Chloroplast acquisition without the gene transfer in kleptoplastic sea slugs, Plakobranchus ocellatus.</title>
        <authorList>
            <person name="Maeda T."/>
            <person name="Takahashi S."/>
            <person name="Yoshida T."/>
            <person name="Shimamura S."/>
            <person name="Takaki Y."/>
            <person name="Nagai Y."/>
            <person name="Toyoda A."/>
            <person name="Suzuki Y."/>
            <person name="Arimoto A."/>
            <person name="Ishii H."/>
            <person name="Satoh N."/>
            <person name="Nishiyama T."/>
            <person name="Hasebe M."/>
            <person name="Maruyama T."/>
            <person name="Minagawa J."/>
            <person name="Obokata J."/>
            <person name="Shigenobu S."/>
        </authorList>
    </citation>
    <scope>NUCLEOTIDE SEQUENCE [LARGE SCALE GENOMIC DNA]</scope>
</reference>
<accession>A0AAV4CSG5</accession>
<organism evidence="2 3">
    <name type="scientific">Plakobranchus ocellatus</name>
    <dbReference type="NCBI Taxonomy" id="259542"/>
    <lineage>
        <taxon>Eukaryota</taxon>
        <taxon>Metazoa</taxon>
        <taxon>Spiralia</taxon>
        <taxon>Lophotrochozoa</taxon>
        <taxon>Mollusca</taxon>
        <taxon>Gastropoda</taxon>
        <taxon>Heterobranchia</taxon>
        <taxon>Euthyneura</taxon>
        <taxon>Panpulmonata</taxon>
        <taxon>Sacoglossa</taxon>
        <taxon>Placobranchoidea</taxon>
        <taxon>Plakobranchidae</taxon>
        <taxon>Plakobranchus</taxon>
    </lineage>
</organism>